<organism evidence="2 3">
    <name type="scientific">Solimonas fluminis</name>
    <dbReference type="NCBI Taxonomy" id="2086571"/>
    <lineage>
        <taxon>Bacteria</taxon>
        <taxon>Pseudomonadati</taxon>
        <taxon>Pseudomonadota</taxon>
        <taxon>Gammaproteobacteria</taxon>
        <taxon>Nevskiales</taxon>
        <taxon>Nevskiaceae</taxon>
        <taxon>Solimonas</taxon>
    </lineage>
</organism>
<sequence length="125" mass="13593">MLNTANYLVYLAFSVFITVYVSRSLSKNGLPFLVKAFGGDRELAGSINHLLVVGFYLVNLGFVLLRMNTEVQIDSLEQLIVYQASGLGLVLLALGLAHFFNIYVIHRIGKTAAASLPPPLPKASP</sequence>
<reference evidence="2 3" key="1">
    <citation type="submission" date="2018-02" db="EMBL/GenBank/DDBJ databases">
        <title>Genome sequencing of Solimonas sp. HR-BB.</title>
        <authorList>
            <person name="Lee Y."/>
            <person name="Jeon C.O."/>
        </authorList>
    </citation>
    <scope>NUCLEOTIDE SEQUENCE [LARGE SCALE GENOMIC DNA]</scope>
    <source>
        <strain evidence="2 3">HR-BB</strain>
    </source>
</reference>
<evidence type="ECO:0000313" key="3">
    <source>
        <dbReference type="Proteomes" id="UP000238220"/>
    </source>
</evidence>
<protein>
    <submittedName>
        <fullName evidence="2">Uncharacterized protein</fullName>
    </submittedName>
</protein>
<name>A0A2S5TID0_9GAMM</name>
<keyword evidence="1" id="KW-0812">Transmembrane</keyword>
<feature type="transmembrane region" description="Helical" evidence="1">
    <location>
        <begin position="7"/>
        <end position="26"/>
    </location>
</feature>
<keyword evidence="1" id="KW-0472">Membrane</keyword>
<accession>A0A2S5TID0</accession>
<evidence type="ECO:0000313" key="2">
    <source>
        <dbReference type="EMBL" id="PPE74702.1"/>
    </source>
</evidence>
<evidence type="ECO:0000256" key="1">
    <source>
        <dbReference type="SAM" id="Phobius"/>
    </source>
</evidence>
<feature type="transmembrane region" description="Helical" evidence="1">
    <location>
        <begin position="46"/>
        <end position="67"/>
    </location>
</feature>
<dbReference type="RefSeq" id="WP_104229859.1">
    <property type="nucleotide sequence ID" value="NZ_PSNW01000003.1"/>
</dbReference>
<dbReference type="OrthoDB" id="193443at2"/>
<gene>
    <name evidence="2" type="ORF">C3942_08065</name>
</gene>
<comment type="caution">
    <text evidence="2">The sequence shown here is derived from an EMBL/GenBank/DDBJ whole genome shotgun (WGS) entry which is preliminary data.</text>
</comment>
<dbReference type="Proteomes" id="UP000238220">
    <property type="component" value="Unassembled WGS sequence"/>
</dbReference>
<proteinExistence type="predicted"/>
<feature type="transmembrane region" description="Helical" evidence="1">
    <location>
        <begin position="79"/>
        <end position="100"/>
    </location>
</feature>
<dbReference type="EMBL" id="PSNW01000003">
    <property type="protein sequence ID" value="PPE74702.1"/>
    <property type="molecule type" value="Genomic_DNA"/>
</dbReference>
<keyword evidence="1" id="KW-1133">Transmembrane helix</keyword>
<dbReference type="AlphaFoldDB" id="A0A2S5TID0"/>
<keyword evidence="3" id="KW-1185">Reference proteome</keyword>